<dbReference type="EMBL" id="JAPDRL010000005">
    <property type="protein sequence ID" value="KAJ9668790.1"/>
    <property type="molecule type" value="Genomic_DNA"/>
</dbReference>
<accession>A0ABQ9P2F4</accession>
<feature type="region of interest" description="Disordered" evidence="1">
    <location>
        <begin position="252"/>
        <end position="278"/>
    </location>
</feature>
<organism evidence="2 3">
    <name type="scientific">Coniosporium apollinis</name>
    <dbReference type="NCBI Taxonomy" id="61459"/>
    <lineage>
        <taxon>Eukaryota</taxon>
        <taxon>Fungi</taxon>
        <taxon>Dikarya</taxon>
        <taxon>Ascomycota</taxon>
        <taxon>Pezizomycotina</taxon>
        <taxon>Dothideomycetes</taxon>
        <taxon>Dothideomycetes incertae sedis</taxon>
        <taxon>Coniosporium</taxon>
    </lineage>
</organism>
<feature type="compositionally biased region" description="Basic and acidic residues" evidence="1">
    <location>
        <begin position="252"/>
        <end position="264"/>
    </location>
</feature>
<feature type="region of interest" description="Disordered" evidence="1">
    <location>
        <begin position="212"/>
        <end position="239"/>
    </location>
</feature>
<name>A0ABQ9P2F4_9PEZI</name>
<proteinExistence type="predicted"/>
<feature type="compositionally biased region" description="Polar residues" evidence="1">
    <location>
        <begin position="212"/>
        <end position="221"/>
    </location>
</feature>
<dbReference type="Proteomes" id="UP001172684">
    <property type="component" value="Unassembled WGS sequence"/>
</dbReference>
<keyword evidence="3" id="KW-1185">Reference proteome</keyword>
<evidence type="ECO:0000256" key="1">
    <source>
        <dbReference type="SAM" id="MobiDB-lite"/>
    </source>
</evidence>
<evidence type="ECO:0000313" key="2">
    <source>
        <dbReference type="EMBL" id="KAJ9668790.1"/>
    </source>
</evidence>
<comment type="caution">
    <text evidence="2">The sequence shown here is derived from an EMBL/GenBank/DDBJ whole genome shotgun (WGS) entry which is preliminary data.</text>
</comment>
<reference evidence="2" key="1">
    <citation type="submission" date="2022-10" db="EMBL/GenBank/DDBJ databases">
        <title>Culturing micro-colonial fungi from biological soil crusts in the Mojave desert and describing Neophaeococcomyces mojavensis, and introducing the new genera and species Taxawa tesnikishii.</title>
        <authorList>
            <person name="Kurbessoian T."/>
            <person name="Stajich J.E."/>
        </authorList>
    </citation>
    <scope>NUCLEOTIDE SEQUENCE</scope>
    <source>
        <strain evidence="2">TK_1</strain>
    </source>
</reference>
<evidence type="ECO:0000313" key="3">
    <source>
        <dbReference type="Proteomes" id="UP001172684"/>
    </source>
</evidence>
<protein>
    <submittedName>
        <fullName evidence="2">Uncharacterized protein</fullName>
    </submittedName>
</protein>
<gene>
    <name evidence="2" type="ORF">H2201_001035</name>
</gene>
<feature type="region of interest" description="Disordered" evidence="1">
    <location>
        <begin position="1"/>
        <end position="48"/>
    </location>
</feature>
<sequence>MAAAAAPSPPPFNPVDTSASPASPAVYKDEVESPSTSNSNALARFEFEPGRNKDGTKILMVEWEDDDSTRGVRGDWHVNWEGKSRSTVLRADDQTGNDINRLYFLLPPGASVPAQVTLTHLPAGEEKGGSGREVVWRTNPLPAIFPPELGASARAQGKKGVLHTIWAKKRLQSLQREIETESATNVESVGLTMAVQEKEWIERNFGVTTKPSSISLPSGTTGAMAGLPLSPQSPRSPGGGRLMEKLKGLRLGTTDRELGSRAQDDGYMGGANPLSPEGSDVAVSSFAAFKGAGPGILAAKPAQRPEVPRTAMMQIPPPSTLAQQQQRGGMASLNAFAGGGMPPLQAGQADEKEDDLFALPISPRSPDMSKSPFSFAASDTKKYLQGGAAI</sequence>